<evidence type="ECO:0000313" key="4">
    <source>
        <dbReference type="Proteomes" id="UP000471190"/>
    </source>
</evidence>
<dbReference type="Gene3D" id="1.10.1220.10">
    <property type="entry name" value="Met repressor-like"/>
    <property type="match status" value="1"/>
</dbReference>
<dbReference type="SUPFAM" id="SSF47598">
    <property type="entry name" value="Ribbon-helix-helix"/>
    <property type="match status" value="1"/>
</dbReference>
<evidence type="ECO:0000313" key="2">
    <source>
        <dbReference type="EMBL" id="MBB6491493.1"/>
    </source>
</evidence>
<protein>
    <submittedName>
        <fullName evidence="2">Plasmid stability protein</fullName>
    </submittedName>
    <submittedName>
        <fullName evidence="3">Plasmid stabilization protein</fullName>
    </submittedName>
</protein>
<evidence type="ECO:0000259" key="1">
    <source>
        <dbReference type="Pfam" id="PF22513"/>
    </source>
</evidence>
<dbReference type="Pfam" id="PF22513">
    <property type="entry name" value="FitA-like_RHH"/>
    <property type="match status" value="1"/>
</dbReference>
<proteinExistence type="predicted"/>
<gene>
    <name evidence="2" type="ORF">GGD45_001890</name>
    <name evidence="3" type="ORF">GXW80_05585</name>
</gene>
<dbReference type="AlphaFoldDB" id="A0A6P1C0M4"/>
<dbReference type="RefSeq" id="WP_015341549.1">
    <property type="nucleotide sequence ID" value="NZ_JAADZA010000004.1"/>
</dbReference>
<reference evidence="3 4" key="1">
    <citation type="submission" date="2020-02" db="EMBL/GenBank/DDBJ databases">
        <title>Draft genome sequence of Rhizobium tropici.</title>
        <authorList>
            <person name="Khayi S."/>
            <person name="Jemo M."/>
        </authorList>
    </citation>
    <scope>NUCLEOTIDE SEQUENCE [LARGE SCALE GENOMIC DNA]</scope>
    <source>
        <strain evidence="3 4">A12</strain>
    </source>
</reference>
<name>A0A6P1C0M4_RHITR</name>
<reference evidence="2 5" key="2">
    <citation type="submission" date="2020-08" db="EMBL/GenBank/DDBJ databases">
        <title>Genomic Encyclopedia of Type Strains, Phase IV (KMG-V): Genome sequencing to study the core and pangenomes of soil and plant-associated prokaryotes.</title>
        <authorList>
            <person name="Whitman W."/>
        </authorList>
    </citation>
    <scope>NUCLEOTIDE SEQUENCE [LARGE SCALE GENOMIC DNA]</scope>
    <source>
        <strain evidence="2 5">SEMIA 4059</strain>
    </source>
</reference>
<dbReference type="Proteomes" id="UP000471190">
    <property type="component" value="Unassembled WGS sequence"/>
</dbReference>
<feature type="domain" description="Antitoxin FitA-like ribbon-helix-helix" evidence="1">
    <location>
        <begin position="2"/>
        <end position="40"/>
    </location>
</feature>
<dbReference type="InterPro" id="IPR053853">
    <property type="entry name" value="FitA-like_RHH"/>
</dbReference>
<evidence type="ECO:0000313" key="3">
    <source>
        <dbReference type="EMBL" id="NEV10458.1"/>
    </source>
</evidence>
<dbReference type="EMBL" id="JAADZA010000004">
    <property type="protein sequence ID" value="NEV10458.1"/>
    <property type="molecule type" value="Genomic_DNA"/>
</dbReference>
<dbReference type="GO" id="GO:0006355">
    <property type="term" value="P:regulation of DNA-templated transcription"/>
    <property type="evidence" value="ECO:0007669"/>
    <property type="project" value="InterPro"/>
</dbReference>
<evidence type="ECO:0000313" key="5">
    <source>
        <dbReference type="Proteomes" id="UP000526625"/>
    </source>
</evidence>
<sequence>MASMTIRNIDDHLKTRLRIRAAAHGRSMEDEARDILRAALSTEEKRQPNLAETIRRRMAASGGVVLDIAPREPIRPVDLDP</sequence>
<organism evidence="3 4">
    <name type="scientific">Rhizobium tropici</name>
    <dbReference type="NCBI Taxonomy" id="398"/>
    <lineage>
        <taxon>Bacteria</taxon>
        <taxon>Pseudomonadati</taxon>
        <taxon>Pseudomonadota</taxon>
        <taxon>Alphaproteobacteria</taxon>
        <taxon>Hyphomicrobiales</taxon>
        <taxon>Rhizobiaceae</taxon>
        <taxon>Rhizobium/Agrobacterium group</taxon>
        <taxon>Rhizobium</taxon>
    </lineage>
</organism>
<dbReference type="Proteomes" id="UP000526625">
    <property type="component" value="Unassembled WGS sequence"/>
</dbReference>
<dbReference type="InterPro" id="IPR013321">
    <property type="entry name" value="Arc_rbn_hlx_hlx"/>
</dbReference>
<accession>A0A6P1C0M4</accession>
<keyword evidence="5" id="KW-1185">Reference proteome</keyword>
<comment type="caution">
    <text evidence="3">The sequence shown here is derived from an EMBL/GenBank/DDBJ whole genome shotgun (WGS) entry which is preliminary data.</text>
</comment>
<dbReference type="InterPro" id="IPR010985">
    <property type="entry name" value="Ribbon_hlx_hlx"/>
</dbReference>
<dbReference type="EMBL" id="JACHBF010000004">
    <property type="protein sequence ID" value="MBB6491493.1"/>
    <property type="molecule type" value="Genomic_DNA"/>
</dbReference>